<comment type="function">
    <text evidence="3">A probable RNA chaperone. Forms a complex with KhpB which binds to cellular RNA and controls its expression. Plays a role in peptidoglycan (PG) homeostasis and cell length regulation.</text>
</comment>
<organism evidence="5 6">
    <name type="scientific">Candidatus Berkelbacteria bacterium Licking1014_2</name>
    <dbReference type="NCBI Taxonomy" id="2017146"/>
    <lineage>
        <taxon>Bacteria</taxon>
        <taxon>Candidatus Berkelbacteria</taxon>
    </lineage>
</organism>
<comment type="caution">
    <text evidence="5">The sequence shown here is derived from an EMBL/GenBank/DDBJ whole genome shotgun (WGS) entry which is preliminary data.</text>
</comment>
<protein>
    <recommendedName>
        <fullName evidence="3">RNA-binding protein KhpA</fullName>
    </recommendedName>
    <alternativeName>
        <fullName evidence="3">KH-domain protein A</fullName>
    </alternativeName>
</protein>
<keyword evidence="2 3" id="KW-0694">RNA-binding</keyword>
<dbReference type="PANTHER" id="PTHR34654:SF1">
    <property type="entry name" value="RNA-BINDING PROTEIN KHPA"/>
    <property type="match status" value="1"/>
</dbReference>
<evidence type="ECO:0000256" key="3">
    <source>
        <dbReference type="HAMAP-Rule" id="MF_00088"/>
    </source>
</evidence>
<sequence>MPQQEQDAKFVEDVVKQLVDNPDDVKVERKIDEMGVLITLTVNPQDMGTIIGKEGRTAKSLRTLLRVLGAKKNARVNLKITEPEGSTRPAPAEEPKKSEEPVEEDKSEDIKPLEEETPTEIV</sequence>
<dbReference type="GO" id="GO:0008360">
    <property type="term" value="P:regulation of cell shape"/>
    <property type="evidence" value="ECO:0007669"/>
    <property type="project" value="UniProtKB-KW"/>
</dbReference>
<evidence type="ECO:0000256" key="2">
    <source>
        <dbReference type="ARBA" id="ARBA00022884"/>
    </source>
</evidence>
<dbReference type="Pfam" id="PF13083">
    <property type="entry name" value="KH_KhpA-B"/>
    <property type="match status" value="1"/>
</dbReference>
<keyword evidence="3" id="KW-0143">Chaperone</keyword>
<dbReference type="InterPro" id="IPR009019">
    <property type="entry name" value="KH_sf_prok-type"/>
</dbReference>
<gene>
    <name evidence="3" type="primary">khpA</name>
    <name evidence="5" type="ORF">CEN88_305</name>
</gene>
<dbReference type="AlphaFoldDB" id="A0A554LUU4"/>
<comment type="similarity">
    <text evidence="3">Belongs to the KhpA RNA-binding protein family.</text>
</comment>
<evidence type="ECO:0000313" key="5">
    <source>
        <dbReference type="EMBL" id="TSC96614.1"/>
    </source>
</evidence>
<dbReference type="GO" id="GO:0071555">
    <property type="term" value="P:cell wall organization"/>
    <property type="evidence" value="ECO:0007669"/>
    <property type="project" value="UniProtKB-KW"/>
</dbReference>
<dbReference type="GO" id="GO:0009252">
    <property type="term" value="P:peptidoglycan biosynthetic process"/>
    <property type="evidence" value="ECO:0007669"/>
    <property type="project" value="UniProtKB-UniRule"/>
</dbReference>
<dbReference type="GO" id="GO:0005737">
    <property type="term" value="C:cytoplasm"/>
    <property type="evidence" value="ECO:0007669"/>
    <property type="project" value="UniProtKB-SubCell"/>
</dbReference>
<dbReference type="GO" id="GO:0003723">
    <property type="term" value="F:RNA binding"/>
    <property type="evidence" value="ECO:0007669"/>
    <property type="project" value="UniProtKB-UniRule"/>
</dbReference>
<comment type="subcellular location">
    <subcellularLocation>
        <location evidence="3">Cytoplasm</location>
    </subcellularLocation>
</comment>
<keyword evidence="3" id="KW-0961">Cell wall biogenesis/degradation</keyword>
<reference evidence="5 6" key="1">
    <citation type="submission" date="2017-07" db="EMBL/GenBank/DDBJ databases">
        <title>Mechanisms for carbon and nitrogen cycling indicate functional differentiation within the Candidate Phyla Radiation.</title>
        <authorList>
            <person name="Danczak R.E."/>
            <person name="Johnston M.D."/>
            <person name="Kenah C."/>
            <person name="Slattery M."/>
            <person name="Wrighton K.C."/>
            <person name="Wilkins M.J."/>
        </authorList>
    </citation>
    <scope>NUCLEOTIDE SEQUENCE [LARGE SCALE GENOMIC DNA]</scope>
    <source>
        <strain evidence="5">Licking1014_2</strain>
    </source>
</reference>
<dbReference type="Gene3D" id="3.30.300.20">
    <property type="match status" value="1"/>
</dbReference>
<evidence type="ECO:0000256" key="1">
    <source>
        <dbReference type="ARBA" id="ARBA00022490"/>
    </source>
</evidence>
<keyword evidence="3" id="KW-0133">Cell shape</keyword>
<feature type="compositionally biased region" description="Basic and acidic residues" evidence="4">
    <location>
        <begin position="91"/>
        <end position="100"/>
    </location>
</feature>
<evidence type="ECO:0000313" key="6">
    <source>
        <dbReference type="Proteomes" id="UP000318711"/>
    </source>
</evidence>
<dbReference type="InterPro" id="IPR020627">
    <property type="entry name" value="KhpA"/>
</dbReference>
<dbReference type="Proteomes" id="UP000318711">
    <property type="component" value="Unassembled WGS sequence"/>
</dbReference>
<proteinExistence type="inferred from homology"/>
<name>A0A554LUU4_9BACT</name>
<comment type="subunit">
    <text evidence="3">Forms a complex with KhpB.</text>
</comment>
<dbReference type="CDD" id="cd22533">
    <property type="entry name" value="KH-II_YlqC-like"/>
    <property type="match status" value="1"/>
</dbReference>
<dbReference type="HAMAP" id="MF_00088">
    <property type="entry name" value="KhpA"/>
    <property type="match status" value="1"/>
</dbReference>
<dbReference type="SUPFAM" id="SSF54814">
    <property type="entry name" value="Prokaryotic type KH domain (KH-domain type II)"/>
    <property type="match status" value="1"/>
</dbReference>
<accession>A0A554LUU4</accession>
<feature type="region of interest" description="Disordered" evidence="4">
    <location>
        <begin position="78"/>
        <end position="122"/>
    </location>
</feature>
<dbReference type="InterPro" id="IPR015946">
    <property type="entry name" value="KH_dom-like_a/b"/>
</dbReference>
<keyword evidence="1 3" id="KW-0963">Cytoplasm</keyword>
<dbReference type="EMBL" id="VMGL01000033">
    <property type="protein sequence ID" value="TSC96614.1"/>
    <property type="molecule type" value="Genomic_DNA"/>
</dbReference>
<evidence type="ECO:0000256" key="4">
    <source>
        <dbReference type="SAM" id="MobiDB-lite"/>
    </source>
</evidence>
<dbReference type="PANTHER" id="PTHR34654">
    <property type="entry name" value="UPF0109 PROTEIN SCO5592"/>
    <property type="match status" value="1"/>
</dbReference>